<evidence type="ECO:0000256" key="3">
    <source>
        <dbReference type="ARBA" id="ARBA00023211"/>
    </source>
</evidence>
<evidence type="ECO:0000256" key="1">
    <source>
        <dbReference type="ARBA" id="ARBA00022723"/>
    </source>
</evidence>
<dbReference type="HAMAP" id="MF_01876">
    <property type="entry name" value="PsiMP_glycosidase"/>
    <property type="match status" value="1"/>
</dbReference>
<dbReference type="GO" id="GO:0046872">
    <property type="term" value="F:metal ion binding"/>
    <property type="evidence" value="ECO:0007669"/>
    <property type="project" value="UniProtKB-KW"/>
</dbReference>
<evidence type="ECO:0000256" key="4">
    <source>
        <dbReference type="ARBA" id="ARBA00023239"/>
    </source>
</evidence>
<keyword evidence="1" id="KW-0479">Metal-binding</keyword>
<dbReference type="CDD" id="cd01941">
    <property type="entry name" value="YeiC_kinase_like"/>
    <property type="match status" value="1"/>
</dbReference>
<dbReference type="Pfam" id="PF00294">
    <property type="entry name" value="PfkB"/>
    <property type="match status" value="2"/>
</dbReference>
<dbReference type="PANTHER" id="PTHR42909">
    <property type="entry name" value="ZGC:136858"/>
    <property type="match status" value="1"/>
</dbReference>
<feature type="domain" description="Carbohydrate kinase PfkB" evidence="6">
    <location>
        <begin position="604"/>
        <end position="715"/>
    </location>
</feature>
<evidence type="ECO:0000313" key="7">
    <source>
        <dbReference type="EMBL" id="KAF2862962.1"/>
    </source>
</evidence>
<dbReference type="Pfam" id="PF04227">
    <property type="entry name" value="Indigoidine_A"/>
    <property type="match status" value="1"/>
</dbReference>
<dbReference type="InterPro" id="IPR022830">
    <property type="entry name" value="Indigdn_synthA-like"/>
</dbReference>
<dbReference type="AlphaFoldDB" id="A0A6A7C6T0"/>
<proteinExistence type="inferred from homology"/>
<dbReference type="GO" id="GO:0016798">
    <property type="term" value="F:hydrolase activity, acting on glycosyl bonds"/>
    <property type="evidence" value="ECO:0007669"/>
    <property type="project" value="UniProtKB-KW"/>
</dbReference>
<evidence type="ECO:0000256" key="2">
    <source>
        <dbReference type="ARBA" id="ARBA00022801"/>
    </source>
</evidence>
<name>A0A6A7C6T0_9PEZI</name>
<keyword evidence="4" id="KW-0456">Lyase</keyword>
<dbReference type="EMBL" id="MU005963">
    <property type="protein sequence ID" value="KAF2862962.1"/>
    <property type="molecule type" value="Genomic_DNA"/>
</dbReference>
<gene>
    <name evidence="7" type="ORF">K470DRAFT_255476</name>
</gene>
<dbReference type="OrthoDB" id="198885at2759"/>
<evidence type="ECO:0000259" key="6">
    <source>
        <dbReference type="Pfam" id="PF00294"/>
    </source>
</evidence>
<dbReference type="Gene3D" id="3.40.1190.20">
    <property type="match status" value="1"/>
</dbReference>
<dbReference type="Proteomes" id="UP000799421">
    <property type="component" value="Unassembled WGS sequence"/>
</dbReference>
<evidence type="ECO:0000313" key="8">
    <source>
        <dbReference type="Proteomes" id="UP000799421"/>
    </source>
</evidence>
<dbReference type="Gene3D" id="3.40.1790.10">
    <property type="entry name" value="Indigoidine synthase domain"/>
    <property type="match status" value="1"/>
</dbReference>
<organism evidence="7 8">
    <name type="scientific">Piedraia hortae CBS 480.64</name>
    <dbReference type="NCBI Taxonomy" id="1314780"/>
    <lineage>
        <taxon>Eukaryota</taxon>
        <taxon>Fungi</taxon>
        <taxon>Dikarya</taxon>
        <taxon>Ascomycota</taxon>
        <taxon>Pezizomycotina</taxon>
        <taxon>Dothideomycetes</taxon>
        <taxon>Dothideomycetidae</taxon>
        <taxon>Capnodiales</taxon>
        <taxon>Piedraiaceae</taxon>
        <taxon>Piedraia</taxon>
    </lineage>
</organism>
<accession>A0A6A7C6T0</accession>
<dbReference type="InterPro" id="IPR029056">
    <property type="entry name" value="Ribokinase-like"/>
</dbReference>
<dbReference type="PANTHER" id="PTHR42909:SF1">
    <property type="entry name" value="CARBOHYDRATE KINASE PFKB DOMAIN-CONTAINING PROTEIN"/>
    <property type="match status" value="1"/>
</dbReference>
<dbReference type="GO" id="GO:0005737">
    <property type="term" value="C:cytoplasm"/>
    <property type="evidence" value="ECO:0007669"/>
    <property type="project" value="TreeGrafter"/>
</dbReference>
<keyword evidence="5" id="KW-0326">Glycosidase</keyword>
<feature type="domain" description="Carbohydrate kinase PfkB" evidence="6">
    <location>
        <begin position="375"/>
        <end position="577"/>
    </location>
</feature>
<reference evidence="7" key="1">
    <citation type="journal article" date="2020" name="Stud. Mycol.">
        <title>101 Dothideomycetes genomes: a test case for predicting lifestyles and emergence of pathogens.</title>
        <authorList>
            <person name="Haridas S."/>
            <person name="Albert R."/>
            <person name="Binder M."/>
            <person name="Bloem J."/>
            <person name="Labutti K."/>
            <person name="Salamov A."/>
            <person name="Andreopoulos B."/>
            <person name="Baker S."/>
            <person name="Barry K."/>
            <person name="Bills G."/>
            <person name="Bluhm B."/>
            <person name="Cannon C."/>
            <person name="Castanera R."/>
            <person name="Culley D."/>
            <person name="Daum C."/>
            <person name="Ezra D."/>
            <person name="Gonzalez J."/>
            <person name="Henrissat B."/>
            <person name="Kuo A."/>
            <person name="Liang C."/>
            <person name="Lipzen A."/>
            <person name="Lutzoni F."/>
            <person name="Magnuson J."/>
            <person name="Mondo S."/>
            <person name="Nolan M."/>
            <person name="Ohm R."/>
            <person name="Pangilinan J."/>
            <person name="Park H.-J."/>
            <person name="Ramirez L."/>
            <person name="Alfaro M."/>
            <person name="Sun H."/>
            <person name="Tritt A."/>
            <person name="Yoshinaga Y."/>
            <person name="Zwiers L.-H."/>
            <person name="Turgeon B."/>
            <person name="Goodwin S."/>
            <person name="Spatafora J."/>
            <person name="Crous P."/>
            <person name="Grigoriev I."/>
        </authorList>
    </citation>
    <scope>NUCLEOTIDE SEQUENCE</scope>
    <source>
        <strain evidence="7">CBS 480.64</strain>
    </source>
</reference>
<dbReference type="InterPro" id="IPR011611">
    <property type="entry name" value="PfkB_dom"/>
</dbReference>
<dbReference type="InterPro" id="IPR007342">
    <property type="entry name" value="PsuG"/>
</dbReference>
<keyword evidence="2" id="KW-0378">Hydrolase</keyword>
<dbReference type="SUPFAM" id="SSF110581">
    <property type="entry name" value="Indigoidine synthase A-like"/>
    <property type="match status" value="1"/>
</dbReference>
<dbReference type="GO" id="GO:0004730">
    <property type="term" value="F:pseudouridylate synthase activity"/>
    <property type="evidence" value="ECO:0007669"/>
    <property type="project" value="InterPro"/>
</dbReference>
<evidence type="ECO:0000256" key="5">
    <source>
        <dbReference type="ARBA" id="ARBA00023295"/>
    </source>
</evidence>
<sequence>MVGGCGGGSEDVAAESGRFAEATTMLRTVAASGRRWVASRRWISNYQVSEEVQQAIAEHRPVVALESTIYTHGFPYPDNLTLAKRLESLVRSNGGVPATIAILDGIARVGLSPNELEQLVNRPALKVSRRDLGFACALTAPDGRRMNGGTTVSGTMILAHRAGIRIFATGGLGGVHRGGEVTMDVSADLTELGRTPVAVVSSGCKSFLDIPRTLEYLETQGVAVATFAQGRKDVDFPAFYTRESGIASPNIIRDEKEAAAVVHAHLSLGLQSGLLFANPIPEQHSIPLADMEVAIAEALREAPSGASSTPYILAKICSLTGSKSQEANIALVEDNVIRGAKMAVSLAKLEQESSSAAINSINNTPNQPPPLQTASIFVVGSINLDTICTLPSSPEFHTSNPSKMHTSLGGVGYNIALSAHLTGGSVLLCSALGDDPLGTSTLTTLQNSTLPTTCIAILPGLPTCRYIALNNPDNSLLLATSDTSLLSQTLNIFHEIWLPALQSHKPSHIVLDANLPPEVLQLWLAAARALNAHITFEPVSTTKGCALFTQNLTVYPDHTIDLITPNGQELTAMHSAARKSGLFERKDWWEVINALGIPPSSGARELKALSSESLVERGVPQQCIQLLPFFPTVCVKLGGEGVLVVRLVSHDKGKGLGYEMRLFPPPDVERARSVNGAGDAFVGVLVRELSEGRSVVEGMPMALRAAGVTLETEGGVGDLRVLNYERGG</sequence>
<protein>
    <recommendedName>
        <fullName evidence="6">Carbohydrate kinase PfkB domain-containing protein</fullName>
    </recommendedName>
</protein>
<keyword evidence="3" id="KW-0464">Manganese</keyword>
<dbReference type="SUPFAM" id="SSF53613">
    <property type="entry name" value="Ribokinase-like"/>
    <property type="match status" value="1"/>
</dbReference>
<keyword evidence="8" id="KW-1185">Reference proteome</keyword>